<dbReference type="InterPro" id="IPR035992">
    <property type="entry name" value="Ricin_B-like_lectins"/>
</dbReference>
<dbReference type="CDD" id="cd00161">
    <property type="entry name" value="beta-trefoil_Ricin-like"/>
    <property type="match status" value="1"/>
</dbReference>
<dbReference type="Pfam" id="PF26178">
    <property type="entry name" value="PI-PLC_cat"/>
    <property type="match status" value="1"/>
</dbReference>
<dbReference type="SUPFAM" id="SSF50370">
    <property type="entry name" value="Ricin B-like lectins"/>
    <property type="match status" value="1"/>
</dbReference>
<dbReference type="EMBL" id="BAAACA010000014">
    <property type="protein sequence ID" value="GAA0592825.1"/>
    <property type="molecule type" value="Genomic_DNA"/>
</dbReference>
<sequence length="484" mass="53583">MPRPAAARRVRLLLRRLALPVLPLLVLASVLTAPTAATAADSKYGNARYHQWSWVTTHNSFANSWMHAPLPPNQSRSIKEQLDDGVRGLMLDTYDPKGTGPVELCHGGTSLCFEEFKSALLTIVNFLQKNPQEVVTVFLENYASQETLSKTITDMLDAKKAGGLLFNPNKYGINSNNWPRLRDMVSDGQRLVMFQDSWSDISVGSGTLMKTWTHTVETKYSYGQDAPSGCEPRGESKQLNQNPMSGTSGLTPLFTMNQFSSDNIDPEGASKVVNGARLKSRIEKECKDAAWRNPNFVAVNYYQNSDKSGHTPLSVVADLNRDNYVFEPDPAVWIVNGSKQYVSTYGNNRCMVRGDEFPDGTGGLVTQRACATPLPSSHQWSVTKPPYDNKGFFWIKASNGSCLTVPYNNGTPPGNDTQLFWWPCETKWFSGSQLWNVMPINIDTAGDTRGYYFINQWTGKCLTLDRGTSTAKAGKVTQAACPAR</sequence>
<dbReference type="InterPro" id="IPR051057">
    <property type="entry name" value="PI-PLC_domain"/>
</dbReference>
<name>A0ABP3QKL9_9ACTN</name>
<protein>
    <submittedName>
        <fullName evidence="2">Uncharacterized protein</fullName>
    </submittedName>
</protein>
<comment type="caution">
    <text evidence="2">The sequence shown here is derived from an EMBL/GenBank/DDBJ whole genome shotgun (WGS) entry which is preliminary data.</text>
</comment>
<dbReference type="SUPFAM" id="SSF51695">
    <property type="entry name" value="PLC-like phosphodiesterases"/>
    <property type="match status" value="1"/>
</dbReference>
<organism evidence="2 3">
    <name type="scientific">Streptomyces crystallinus</name>
    <dbReference type="NCBI Taxonomy" id="68191"/>
    <lineage>
        <taxon>Bacteria</taxon>
        <taxon>Bacillati</taxon>
        <taxon>Actinomycetota</taxon>
        <taxon>Actinomycetes</taxon>
        <taxon>Kitasatosporales</taxon>
        <taxon>Streptomycetaceae</taxon>
        <taxon>Streptomyces</taxon>
    </lineage>
</organism>
<keyword evidence="3" id="KW-1185">Reference proteome</keyword>
<feature type="signal peptide" evidence="1">
    <location>
        <begin position="1"/>
        <end position="39"/>
    </location>
</feature>
<dbReference type="PROSITE" id="PS50007">
    <property type="entry name" value="PIPLC_X_DOMAIN"/>
    <property type="match status" value="1"/>
</dbReference>
<evidence type="ECO:0000313" key="3">
    <source>
        <dbReference type="Proteomes" id="UP001500668"/>
    </source>
</evidence>
<gene>
    <name evidence="2" type="ORF">GCM10010394_22630</name>
</gene>
<keyword evidence="1" id="KW-0732">Signal</keyword>
<dbReference type="InterPro" id="IPR017946">
    <property type="entry name" value="PLC-like_Pdiesterase_TIM-brl"/>
</dbReference>
<dbReference type="PROSITE" id="PS50231">
    <property type="entry name" value="RICIN_B_LECTIN"/>
    <property type="match status" value="1"/>
</dbReference>
<dbReference type="Gene3D" id="3.20.20.190">
    <property type="entry name" value="Phosphatidylinositol (PI) phosphodiesterase"/>
    <property type="match status" value="1"/>
</dbReference>
<dbReference type="PANTHER" id="PTHR13593:SF140">
    <property type="entry name" value="PLC-LIKE PHOSPHODIESTERASE"/>
    <property type="match status" value="1"/>
</dbReference>
<feature type="chain" id="PRO_5047121571" evidence="1">
    <location>
        <begin position="40"/>
        <end position="484"/>
    </location>
</feature>
<accession>A0ABP3QKL9</accession>
<reference evidence="3" key="1">
    <citation type="journal article" date="2019" name="Int. J. Syst. Evol. Microbiol.">
        <title>The Global Catalogue of Microorganisms (GCM) 10K type strain sequencing project: providing services to taxonomists for standard genome sequencing and annotation.</title>
        <authorList>
            <consortium name="The Broad Institute Genomics Platform"/>
            <consortium name="The Broad Institute Genome Sequencing Center for Infectious Disease"/>
            <person name="Wu L."/>
            <person name="Ma J."/>
        </authorList>
    </citation>
    <scope>NUCLEOTIDE SEQUENCE [LARGE SCALE GENOMIC DNA]</scope>
    <source>
        <strain evidence="3">JCM 5067</strain>
    </source>
</reference>
<dbReference type="Proteomes" id="UP001500668">
    <property type="component" value="Unassembled WGS sequence"/>
</dbReference>
<proteinExistence type="predicted"/>
<dbReference type="PANTHER" id="PTHR13593">
    <property type="match status" value="1"/>
</dbReference>
<dbReference type="Gene3D" id="2.80.10.50">
    <property type="match status" value="1"/>
</dbReference>
<evidence type="ECO:0000313" key="2">
    <source>
        <dbReference type="EMBL" id="GAA0592825.1"/>
    </source>
</evidence>
<evidence type="ECO:0000256" key="1">
    <source>
        <dbReference type="SAM" id="SignalP"/>
    </source>
</evidence>